<gene>
    <name evidence="1" type="ORF">UFOPK1446_00170</name>
</gene>
<reference evidence="1" key="1">
    <citation type="submission" date="2020-05" db="EMBL/GenBank/DDBJ databases">
        <authorList>
            <person name="Chiriac C."/>
            <person name="Salcher M."/>
            <person name="Ghai R."/>
            <person name="Kavagutti S V."/>
        </authorList>
    </citation>
    <scope>NUCLEOTIDE SEQUENCE</scope>
</reference>
<organism evidence="1">
    <name type="scientific">freshwater metagenome</name>
    <dbReference type="NCBI Taxonomy" id="449393"/>
    <lineage>
        <taxon>unclassified sequences</taxon>
        <taxon>metagenomes</taxon>
        <taxon>ecological metagenomes</taxon>
    </lineage>
</organism>
<sequence length="91" mass="9750">MQGGQRCRSTRSIRSQTNVALEIAHGLKGLVPKDAVNAPRVKTHTRQALLQLSDVVAAQQVADLKAQQSIAQGPVGFIKGAHRMRANNAVN</sequence>
<dbReference type="AlphaFoldDB" id="A0A6J6BCK2"/>
<protein>
    <submittedName>
        <fullName evidence="1">Unannotated protein</fullName>
    </submittedName>
</protein>
<dbReference type="EMBL" id="CAEZSO010000020">
    <property type="protein sequence ID" value="CAB4536555.1"/>
    <property type="molecule type" value="Genomic_DNA"/>
</dbReference>
<evidence type="ECO:0000313" key="1">
    <source>
        <dbReference type="EMBL" id="CAB4536555.1"/>
    </source>
</evidence>
<proteinExistence type="predicted"/>
<accession>A0A6J6BCK2</accession>
<name>A0A6J6BCK2_9ZZZZ</name>